<proteinExistence type="predicted"/>
<dbReference type="EMBL" id="CP000113">
    <property type="protein sequence ID" value="ABF92776.1"/>
    <property type="molecule type" value="Genomic_DNA"/>
</dbReference>
<keyword evidence="2" id="KW-0732">Signal</keyword>
<dbReference type="InterPro" id="IPR008972">
    <property type="entry name" value="Cupredoxin"/>
</dbReference>
<feature type="chain" id="PRO_5004188443" description="EfeO-type cupredoxin-like domain-containing protein" evidence="2">
    <location>
        <begin position="23"/>
        <end position="157"/>
    </location>
</feature>
<evidence type="ECO:0000313" key="4">
    <source>
        <dbReference type="EMBL" id="ABF92776.1"/>
    </source>
</evidence>
<dbReference type="GeneID" id="41360768"/>
<feature type="signal peptide" evidence="2">
    <location>
        <begin position="1"/>
        <end position="22"/>
    </location>
</feature>
<dbReference type="OrthoDB" id="5521325at2"/>
<dbReference type="RefSeq" id="WP_011553454.1">
    <property type="nucleotide sequence ID" value="NC_008095.1"/>
</dbReference>
<dbReference type="InterPro" id="IPR028096">
    <property type="entry name" value="EfeO_Cupredoxin"/>
</dbReference>
<feature type="compositionally biased region" description="Basic and acidic residues" evidence="1">
    <location>
        <begin position="26"/>
        <end position="44"/>
    </location>
</feature>
<dbReference type="Gene3D" id="2.60.40.420">
    <property type="entry name" value="Cupredoxins - blue copper proteins"/>
    <property type="match status" value="1"/>
</dbReference>
<evidence type="ECO:0000259" key="3">
    <source>
        <dbReference type="Pfam" id="PF13473"/>
    </source>
</evidence>
<dbReference type="EnsemblBacteria" id="ABF92776">
    <property type="protein sequence ID" value="ABF92776"/>
    <property type="gene ID" value="MXAN_3421"/>
</dbReference>
<dbReference type="STRING" id="246197.MXAN_3421"/>
<dbReference type="KEGG" id="mxa:MXAN_3421"/>
<dbReference type="Pfam" id="PF13473">
    <property type="entry name" value="Cupredoxin_1"/>
    <property type="match status" value="1"/>
</dbReference>
<keyword evidence="5" id="KW-1185">Reference proteome</keyword>
<feature type="region of interest" description="Disordered" evidence="1">
    <location>
        <begin position="26"/>
        <end position="72"/>
    </location>
</feature>
<dbReference type="SUPFAM" id="SSF49503">
    <property type="entry name" value="Cupredoxins"/>
    <property type="match status" value="1"/>
</dbReference>
<sequence>MKKSLMGLLAALPLIAAAPAVACDEHAKHGEHASHGEHAKHGDHSALGGTAKKAAAPAQKPASAPATRNGVQTVDLTVTPKGFEPSDVKVKAGQPVRLVVTRKTAKTCATEIVMADLGINKPLPMDTPVTVEFTPSKSGTLRYACAMDHISGLVTIQ</sequence>
<evidence type="ECO:0000256" key="1">
    <source>
        <dbReference type="SAM" id="MobiDB-lite"/>
    </source>
</evidence>
<gene>
    <name evidence="4" type="ordered locus">MXAN_3421</name>
</gene>
<evidence type="ECO:0000313" key="5">
    <source>
        <dbReference type="Proteomes" id="UP000002402"/>
    </source>
</evidence>
<dbReference type="HOGENOM" id="CLU_148472_0_0_7"/>
<evidence type="ECO:0000256" key="2">
    <source>
        <dbReference type="SAM" id="SignalP"/>
    </source>
</evidence>
<reference evidence="4 5" key="1">
    <citation type="journal article" date="2006" name="Proc. Natl. Acad. Sci. U.S.A.">
        <title>Evolution of sensory complexity recorded in a myxobacterial genome.</title>
        <authorList>
            <person name="Goldman B.S."/>
            <person name="Nierman W.C."/>
            <person name="Kaiser D."/>
            <person name="Slater S.C."/>
            <person name="Durkin A.S."/>
            <person name="Eisen J.A."/>
            <person name="Ronning C.M."/>
            <person name="Barbazuk W.B."/>
            <person name="Blanchard M."/>
            <person name="Field C."/>
            <person name="Halling C."/>
            <person name="Hinkle G."/>
            <person name="Iartchuk O."/>
            <person name="Kim H.S."/>
            <person name="Mackenzie C."/>
            <person name="Madupu R."/>
            <person name="Miller N."/>
            <person name="Shvartsbeyn A."/>
            <person name="Sullivan S.A."/>
            <person name="Vaudin M."/>
            <person name="Wiegand R."/>
            <person name="Kaplan H.B."/>
        </authorList>
    </citation>
    <scope>NUCLEOTIDE SEQUENCE [LARGE SCALE GENOMIC DNA]</scope>
    <source>
        <strain evidence="5">DK1622</strain>
    </source>
</reference>
<protein>
    <recommendedName>
        <fullName evidence="3">EfeO-type cupredoxin-like domain-containing protein</fullName>
    </recommendedName>
</protein>
<accession>Q1D6V5</accession>
<dbReference type="eggNOG" id="COG4633">
    <property type="taxonomic scope" value="Bacteria"/>
</dbReference>
<feature type="compositionally biased region" description="Low complexity" evidence="1">
    <location>
        <begin position="51"/>
        <end position="66"/>
    </location>
</feature>
<dbReference type="Proteomes" id="UP000002402">
    <property type="component" value="Chromosome"/>
</dbReference>
<organism evidence="4 5">
    <name type="scientific">Myxococcus xanthus (strain DK1622)</name>
    <dbReference type="NCBI Taxonomy" id="246197"/>
    <lineage>
        <taxon>Bacteria</taxon>
        <taxon>Pseudomonadati</taxon>
        <taxon>Myxococcota</taxon>
        <taxon>Myxococcia</taxon>
        <taxon>Myxococcales</taxon>
        <taxon>Cystobacterineae</taxon>
        <taxon>Myxococcaceae</taxon>
        <taxon>Myxococcus</taxon>
    </lineage>
</organism>
<feature type="domain" description="EfeO-type cupredoxin-like" evidence="3">
    <location>
        <begin position="64"/>
        <end position="153"/>
    </location>
</feature>
<dbReference type="AlphaFoldDB" id="Q1D6V5"/>
<name>Q1D6V5_MYXXD</name>